<protein>
    <submittedName>
        <fullName evidence="2">Uncharacterized protein</fullName>
    </submittedName>
</protein>
<comment type="caution">
    <text evidence="2">The sequence shown here is derived from an EMBL/GenBank/DDBJ whole genome shotgun (WGS) entry which is preliminary data.</text>
</comment>
<accession>A0A7M2YZC7</accession>
<evidence type="ECO:0000313" key="2">
    <source>
        <dbReference type="EMBL" id="RDI75456.1"/>
    </source>
</evidence>
<reference evidence="3" key="2">
    <citation type="journal article" date="2019" name="MicrobiologyOpen">
        <title>High-quality draft genome sequence of Gaiella occulta isolated from a 150 meter deep mineral water borehole and comparison with the genome sequences of other deep-branching lineages of the phylum Actinobacteria.</title>
        <authorList>
            <person name="Severino R."/>
            <person name="Froufe H.J.C."/>
            <person name="Barroso C."/>
            <person name="Albuquerque L."/>
            <person name="Lobo-da-Cunha A."/>
            <person name="da Costa M.S."/>
            <person name="Egas C."/>
        </authorList>
    </citation>
    <scope>NUCLEOTIDE SEQUENCE [LARGE SCALE GENOMIC DNA]</scope>
    <source>
        <strain evidence="3">F2-233</strain>
    </source>
</reference>
<proteinExistence type="predicted"/>
<sequence length="195" mass="20404">MSGTSVERLFDEFAAAYARGERPDVAAVLARAGEEADALASLLDAFLAAVPARETRAEDVELMQARLAGEPPLLALRLRRRLTRDAVVDALMGLLRLDPGKRTKVRAYFSDLEAGVLDPKGVAPAVWDALGKVLGADAVARALAGGKGVSLSVETAYYRVAGKPELAGADAVAPAPPAAGPDRPDEIDRLFTSGN</sequence>
<evidence type="ECO:0000313" key="3">
    <source>
        <dbReference type="Proteomes" id="UP000254134"/>
    </source>
</evidence>
<gene>
    <name evidence="2" type="ORF">Gocc_1254</name>
</gene>
<dbReference type="AlphaFoldDB" id="A0A7M2YZC7"/>
<evidence type="ECO:0000256" key="1">
    <source>
        <dbReference type="SAM" id="MobiDB-lite"/>
    </source>
</evidence>
<dbReference type="RefSeq" id="WP_114795657.1">
    <property type="nucleotide sequence ID" value="NZ_QQZY01000002.1"/>
</dbReference>
<dbReference type="EMBL" id="QQZY01000002">
    <property type="protein sequence ID" value="RDI75456.1"/>
    <property type="molecule type" value="Genomic_DNA"/>
</dbReference>
<name>A0A7M2YZC7_9ACTN</name>
<reference evidence="2 3" key="1">
    <citation type="submission" date="2018-07" db="EMBL/GenBank/DDBJ databases">
        <title>High-quality-draft genome sequence of Gaiella occulta.</title>
        <authorList>
            <person name="Severino R."/>
            <person name="Froufe H.J.C."/>
            <person name="Rainey F.A."/>
            <person name="Barroso C."/>
            <person name="Albuquerque L."/>
            <person name="Lobo-Da-Cunha A."/>
            <person name="Da Costa M.S."/>
            <person name="Egas C."/>
        </authorList>
    </citation>
    <scope>NUCLEOTIDE SEQUENCE [LARGE SCALE GENOMIC DNA]</scope>
    <source>
        <strain evidence="2 3">F2-233</strain>
    </source>
</reference>
<keyword evidence="3" id="KW-1185">Reference proteome</keyword>
<dbReference type="Proteomes" id="UP000254134">
    <property type="component" value="Unassembled WGS sequence"/>
</dbReference>
<feature type="region of interest" description="Disordered" evidence="1">
    <location>
        <begin position="170"/>
        <end position="195"/>
    </location>
</feature>
<organism evidence="2 3">
    <name type="scientific">Gaiella occulta</name>
    <dbReference type="NCBI Taxonomy" id="1002870"/>
    <lineage>
        <taxon>Bacteria</taxon>
        <taxon>Bacillati</taxon>
        <taxon>Actinomycetota</taxon>
        <taxon>Thermoleophilia</taxon>
        <taxon>Gaiellales</taxon>
        <taxon>Gaiellaceae</taxon>
        <taxon>Gaiella</taxon>
    </lineage>
</organism>